<gene>
    <name evidence="4" type="ORF">C474_16354</name>
</gene>
<name>M0CY04_HALPD</name>
<keyword evidence="2" id="KW-0472">Membrane</keyword>
<protein>
    <recommendedName>
        <fullName evidence="3">DUF8074 domain-containing protein</fullName>
    </recommendedName>
</protein>
<evidence type="ECO:0000256" key="2">
    <source>
        <dbReference type="SAM" id="Phobius"/>
    </source>
</evidence>
<dbReference type="InterPro" id="IPR058387">
    <property type="entry name" value="DUF8074"/>
</dbReference>
<feature type="region of interest" description="Disordered" evidence="1">
    <location>
        <begin position="61"/>
        <end position="86"/>
    </location>
</feature>
<dbReference type="AlphaFoldDB" id="M0CY04"/>
<proteinExistence type="predicted"/>
<feature type="domain" description="DUF8074" evidence="3">
    <location>
        <begin position="1"/>
        <end position="75"/>
    </location>
</feature>
<feature type="transmembrane region" description="Helical" evidence="2">
    <location>
        <begin position="32"/>
        <end position="53"/>
    </location>
</feature>
<evidence type="ECO:0000256" key="1">
    <source>
        <dbReference type="SAM" id="MobiDB-lite"/>
    </source>
</evidence>
<evidence type="ECO:0000259" key="3">
    <source>
        <dbReference type="Pfam" id="PF26275"/>
    </source>
</evidence>
<keyword evidence="2" id="KW-0812">Transmembrane</keyword>
<evidence type="ECO:0000313" key="5">
    <source>
        <dbReference type="Proteomes" id="UP000011513"/>
    </source>
</evidence>
<dbReference type="OrthoDB" id="236685at2157"/>
<reference evidence="4 5" key="1">
    <citation type="journal article" date="2014" name="PLoS Genet.">
        <title>Phylogenetically driven sequencing of extremely halophilic archaea reveals strategies for static and dynamic osmo-response.</title>
        <authorList>
            <person name="Becker E.A."/>
            <person name="Seitzer P.M."/>
            <person name="Tritt A."/>
            <person name="Larsen D."/>
            <person name="Krusor M."/>
            <person name="Yao A.I."/>
            <person name="Wu D."/>
            <person name="Madern D."/>
            <person name="Eisen J.A."/>
            <person name="Darling A.E."/>
            <person name="Facciotti M.T."/>
        </authorList>
    </citation>
    <scope>NUCLEOTIDE SEQUENCE [LARGE SCALE GENOMIC DNA]</scope>
    <source>
        <strain evidence="4 5">JCM 14848</strain>
    </source>
</reference>
<dbReference type="RefSeq" id="WP_008388655.1">
    <property type="nucleotide sequence ID" value="NZ_AOIV01000038.1"/>
</dbReference>
<feature type="transmembrane region" description="Helical" evidence="2">
    <location>
        <begin position="7"/>
        <end position="26"/>
    </location>
</feature>
<keyword evidence="2" id="KW-1133">Transmembrane helix</keyword>
<sequence length="86" mass="9173">MGIRKADVTMYVFILGVLLSGMWLAQQVGTDWSPVLLAIVAVVAAGWTVYYRFSVGPRIEANRRDGGEHEGEDAGSSTAAKTGDDA</sequence>
<organism evidence="4 5">
    <name type="scientific">Halogeometricum pallidum JCM 14848</name>
    <dbReference type="NCBI Taxonomy" id="1227487"/>
    <lineage>
        <taxon>Archaea</taxon>
        <taxon>Methanobacteriati</taxon>
        <taxon>Methanobacteriota</taxon>
        <taxon>Stenosarchaea group</taxon>
        <taxon>Halobacteria</taxon>
        <taxon>Halobacteriales</taxon>
        <taxon>Haloferacaceae</taxon>
        <taxon>Halogeometricum</taxon>
    </lineage>
</organism>
<accession>M0CY04</accession>
<dbReference type="InParanoid" id="M0CY04"/>
<evidence type="ECO:0000313" key="4">
    <source>
        <dbReference type="EMBL" id="ELZ28090.1"/>
    </source>
</evidence>
<keyword evidence="5" id="KW-1185">Reference proteome</keyword>
<dbReference type="Proteomes" id="UP000011513">
    <property type="component" value="Unassembled WGS sequence"/>
</dbReference>
<comment type="caution">
    <text evidence="4">The sequence shown here is derived from an EMBL/GenBank/DDBJ whole genome shotgun (WGS) entry which is preliminary data.</text>
</comment>
<dbReference type="eggNOG" id="arCOG11202">
    <property type="taxonomic scope" value="Archaea"/>
</dbReference>
<dbReference type="Pfam" id="PF26275">
    <property type="entry name" value="DUF8074"/>
    <property type="match status" value="1"/>
</dbReference>
<dbReference type="EMBL" id="AOIV01000038">
    <property type="protein sequence ID" value="ELZ28090.1"/>
    <property type="molecule type" value="Genomic_DNA"/>
</dbReference>